<dbReference type="AlphaFoldDB" id="A0AAD7ZD26"/>
<organism evidence="1 2">
    <name type="scientific">Diploptera punctata</name>
    <name type="common">Pacific beetle cockroach</name>
    <dbReference type="NCBI Taxonomy" id="6984"/>
    <lineage>
        <taxon>Eukaryota</taxon>
        <taxon>Metazoa</taxon>
        <taxon>Ecdysozoa</taxon>
        <taxon>Arthropoda</taxon>
        <taxon>Hexapoda</taxon>
        <taxon>Insecta</taxon>
        <taxon>Pterygota</taxon>
        <taxon>Neoptera</taxon>
        <taxon>Polyneoptera</taxon>
        <taxon>Dictyoptera</taxon>
        <taxon>Blattodea</taxon>
        <taxon>Blaberoidea</taxon>
        <taxon>Blaberidae</taxon>
        <taxon>Diplopterinae</taxon>
        <taxon>Diploptera</taxon>
    </lineage>
</organism>
<dbReference type="EMBL" id="JASPKZ010009016">
    <property type="protein sequence ID" value="KAJ9578092.1"/>
    <property type="molecule type" value="Genomic_DNA"/>
</dbReference>
<dbReference type="Proteomes" id="UP001233999">
    <property type="component" value="Unassembled WGS sequence"/>
</dbReference>
<reference evidence="1" key="2">
    <citation type="submission" date="2023-05" db="EMBL/GenBank/DDBJ databases">
        <authorList>
            <person name="Fouks B."/>
        </authorList>
    </citation>
    <scope>NUCLEOTIDE SEQUENCE</scope>
    <source>
        <strain evidence="1">Stay&amp;Tobe</strain>
        <tissue evidence="1">Testes</tissue>
    </source>
</reference>
<proteinExistence type="predicted"/>
<feature type="non-terminal residue" evidence="1">
    <location>
        <position position="1"/>
    </location>
</feature>
<evidence type="ECO:0000313" key="2">
    <source>
        <dbReference type="Proteomes" id="UP001233999"/>
    </source>
</evidence>
<comment type="caution">
    <text evidence="1">The sequence shown here is derived from an EMBL/GenBank/DDBJ whole genome shotgun (WGS) entry which is preliminary data.</text>
</comment>
<feature type="non-terminal residue" evidence="1">
    <location>
        <position position="148"/>
    </location>
</feature>
<reference evidence="1" key="1">
    <citation type="journal article" date="2023" name="IScience">
        <title>Live-bearing cockroach genome reveals convergent evolutionary mechanisms linked to viviparity in insects and beyond.</title>
        <authorList>
            <person name="Fouks B."/>
            <person name="Harrison M.C."/>
            <person name="Mikhailova A.A."/>
            <person name="Marchal E."/>
            <person name="English S."/>
            <person name="Carruthers M."/>
            <person name="Jennings E.C."/>
            <person name="Chiamaka E.L."/>
            <person name="Frigard R.A."/>
            <person name="Pippel M."/>
            <person name="Attardo G.M."/>
            <person name="Benoit J.B."/>
            <person name="Bornberg-Bauer E."/>
            <person name="Tobe S.S."/>
        </authorList>
    </citation>
    <scope>NUCLEOTIDE SEQUENCE</scope>
    <source>
        <strain evidence="1">Stay&amp;Tobe</strain>
    </source>
</reference>
<gene>
    <name evidence="1" type="ORF">L9F63_025047</name>
</gene>
<keyword evidence="2" id="KW-1185">Reference proteome</keyword>
<accession>A0AAD7ZD26</accession>
<protein>
    <submittedName>
        <fullName evidence="1">Uncharacterized protein</fullName>
    </submittedName>
</protein>
<name>A0AAD7ZD26_DIPPU</name>
<evidence type="ECO:0000313" key="1">
    <source>
        <dbReference type="EMBL" id="KAJ9578092.1"/>
    </source>
</evidence>
<sequence length="148" mass="16514">TSGTIHEYIFRVVVGSIHTKKWKVLHVILQSISGCSLISAAAVTVLATSSGATHNNAFPTQGSLCYFFKTFKSNRSMKGNLIIHCIQLLCLFTSHGKSEPTGLQKQRTLSELPVIIKRLNISIFNARFTRLSALWLVSVELYSKYRNL</sequence>